<evidence type="ECO:0000313" key="4">
    <source>
        <dbReference type="Proteomes" id="UP000663828"/>
    </source>
</evidence>
<accession>A0A813VP82</accession>
<comment type="caution">
    <text evidence="3">The sequence shown here is derived from an EMBL/GenBank/DDBJ whole genome shotgun (WGS) entry which is preliminary data.</text>
</comment>
<feature type="compositionally biased region" description="Basic residues" evidence="1">
    <location>
        <begin position="48"/>
        <end position="58"/>
    </location>
</feature>
<protein>
    <submittedName>
        <fullName evidence="3">Uncharacterized protein</fullName>
    </submittedName>
</protein>
<proteinExistence type="predicted"/>
<dbReference type="Proteomes" id="UP000663828">
    <property type="component" value="Unassembled WGS sequence"/>
</dbReference>
<evidence type="ECO:0000256" key="1">
    <source>
        <dbReference type="SAM" id="MobiDB-lite"/>
    </source>
</evidence>
<feature type="region of interest" description="Disordered" evidence="1">
    <location>
        <begin position="153"/>
        <end position="176"/>
    </location>
</feature>
<reference evidence="3" key="1">
    <citation type="submission" date="2021-02" db="EMBL/GenBank/DDBJ databases">
        <authorList>
            <person name="Nowell W R."/>
        </authorList>
    </citation>
    <scope>NUCLEOTIDE SEQUENCE</scope>
</reference>
<gene>
    <name evidence="2" type="ORF">EDS130_LOCUS507</name>
    <name evidence="3" type="ORF">XAT740_LOCUS5150</name>
</gene>
<feature type="region of interest" description="Disordered" evidence="1">
    <location>
        <begin position="1"/>
        <end position="60"/>
    </location>
</feature>
<keyword evidence="4" id="KW-1185">Reference proteome</keyword>
<dbReference type="EMBL" id="CAJNOJ010000001">
    <property type="protein sequence ID" value="CAF0723545.1"/>
    <property type="molecule type" value="Genomic_DNA"/>
</dbReference>
<dbReference type="OrthoDB" id="9989740at2759"/>
<dbReference type="Pfam" id="PF07374">
    <property type="entry name" value="DUF1492"/>
    <property type="match status" value="1"/>
</dbReference>
<sequence>MGAILGKSKSSSSSTTGTTVSKVNGHKKETLDIYTHQNGKTGTLEKKNQKKEHIKKKKSTDEMIDKCTGTDGEVISSSAYIRRLVTANGCYISNDSLNGQGTSRRQSDTPSKDVLELRDACIRRGIITPETSIATLPTAAEQGYEVNIVEESINDTPTTNVANDEEQVESQTTSEW</sequence>
<dbReference type="InterPro" id="IPR010861">
    <property type="entry name" value="DUF1492"/>
</dbReference>
<name>A0A813VP82_ADIRI</name>
<evidence type="ECO:0000313" key="3">
    <source>
        <dbReference type="EMBL" id="CAF0844519.1"/>
    </source>
</evidence>
<evidence type="ECO:0000313" key="2">
    <source>
        <dbReference type="EMBL" id="CAF0723545.1"/>
    </source>
</evidence>
<dbReference type="Proteomes" id="UP000663852">
    <property type="component" value="Unassembled WGS sequence"/>
</dbReference>
<feature type="compositionally biased region" description="Low complexity" evidence="1">
    <location>
        <begin position="1"/>
        <end position="23"/>
    </location>
</feature>
<organism evidence="3 4">
    <name type="scientific">Adineta ricciae</name>
    <name type="common">Rotifer</name>
    <dbReference type="NCBI Taxonomy" id="249248"/>
    <lineage>
        <taxon>Eukaryota</taxon>
        <taxon>Metazoa</taxon>
        <taxon>Spiralia</taxon>
        <taxon>Gnathifera</taxon>
        <taxon>Rotifera</taxon>
        <taxon>Eurotatoria</taxon>
        <taxon>Bdelloidea</taxon>
        <taxon>Adinetida</taxon>
        <taxon>Adinetidae</taxon>
        <taxon>Adineta</taxon>
    </lineage>
</organism>
<dbReference type="AlphaFoldDB" id="A0A813VP82"/>
<dbReference type="EMBL" id="CAJNOR010000219">
    <property type="protein sequence ID" value="CAF0844519.1"/>
    <property type="molecule type" value="Genomic_DNA"/>
</dbReference>